<dbReference type="InterPro" id="IPR051159">
    <property type="entry name" value="Hexapeptide_acetyltransf"/>
</dbReference>
<gene>
    <name evidence="3" type="ORF">GS660_04510</name>
</gene>
<dbReference type="InterPro" id="IPR001451">
    <property type="entry name" value="Hexapep"/>
</dbReference>
<dbReference type="SUPFAM" id="SSF51161">
    <property type="entry name" value="Trimeric LpxA-like enzymes"/>
    <property type="match status" value="1"/>
</dbReference>
<dbReference type="PANTHER" id="PTHR23416:SF23">
    <property type="entry name" value="ACETYLTRANSFERASE C18B11.09C-RELATED"/>
    <property type="match status" value="1"/>
</dbReference>
<dbReference type="AlphaFoldDB" id="A0A6L8VGL7"/>
<dbReference type="InterPro" id="IPR011004">
    <property type="entry name" value="Trimer_LpxA-like_sf"/>
</dbReference>
<organism evidence="3 4">
    <name type="scientific">Frigidibacter albus</name>
    <dbReference type="NCBI Taxonomy" id="1465486"/>
    <lineage>
        <taxon>Bacteria</taxon>
        <taxon>Pseudomonadati</taxon>
        <taxon>Pseudomonadota</taxon>
        <taxon>Alphaproteobacteria</taxon>
        <taxon>Rhodobacterales</taxon>
        <taxon>Paracoccaceae</taxon>
        <taxon>Frigidibacter</taxon>
    </lineage>
</organism>
<name>A0A6L8VGL7_9RHOB</name>
<dbReference type="GO" id="GO:0008374">
    <property type="term" value="F:O-acyltransferase activity"/>
    <property type="evidence" value="ECO:0007669"/>
    <property type="project" value="TreeGrafter"/>
</dbReference>
<dbReference type="OrthoDB" id="9815592at2"/>
<evidence type="ECO:0000256" key="2">
    <source>
        <dbReference type="ARBA" id="ARBA00022679"/>
    </source>
</evidence>
<dbReference type="EMBL" id="WWNR01000002">
    <property type="protein sequence ID" value="MZQ88360.1"/>
    <property type="molecule type" value="Genomic_DNA"/>
</dbReference>
<protein>
    <submittedName>
        <fullName evidence="3">Putative colanic acid biosynthesis acetyltransferase</fullName>
    </submittedName>
</protein>
<evidence type="ECO:0000256" key="1">
    <source>
        <dbReference type="ARBA" id="ARBA00007274"/>
    </source>
</evidence>
<sequence length="202" mass="21959">MQRTDSPAEAQAPGEAARGQAILDARWNANFSIRHKALRAVWGVVWLVLASWTPPPMNAWRRALLRAFGAQIADSVVVRRGAKIWYPPNLRMLPHSVMADGVICYNMAPITIGENSIVSQRAVLCGGTHDFTLASNPLQVRPIEIGANVWIASEAFIGPGVTVPEGCVIGARAVVFGRLQPWTVYAGNPAQAVKRREYNPLG</sequence>
<comment type="similarity">
    <text evidence="1">Belongs to the transferase hexapeptide repeat family.</text>
</comment>
<dbReference type="Proteomes" id="UP000477083">
    <property type="component" value="Unassembled WGS sequence"/>
</dbReference>
<comment type="caution">
    <text evidence="3">The sequence shown here is derived from an EMBL/GenBank/DDBJ whole genome shotgun (WGS) entry which is preliminary data.</text>
</comment>
<accession>A0A6L8VGL7</accession>
<dbReference type="GO" id="GO:0005829">
    <property type="term" value="C:cytosol"/>
    <property type="evidence" value="ECO:0007669"/>
    <property type="project" value="TreeGrafter"/>
</dbReference>
<dbReference type="PANTHER" id="PTHR23416">
    <property type="entry name" value="SIALIC ACID SYNTHASE-RELATED"/>
    <property type="match status" value="1"/>
</dbReference>
<reference evidence="3 4" key="1">
    <citation type="submission" date="2020-01" db="EMBL/GenBank/DDBJ databases">
        <title>Frigidibacter albus SP32T (=CGMCC 1.13995T).</title>
        <authorList>
            <person name="Liao X."/>
        </authorList>
    </citation>
    <scope>NUCLEOTIDE SEQUENCE [LARGE SCALE GENOMIC DNA]</scope>
    <source>
        <strain evidence="3 4">SP32</strain>
    </source>
</reference>
<evidence type="ECO:0000313" key="3">
    <source>
        <dbReference type="EMBL" id="MZQ88360.1"/>
    </source>
</evidence>
<keyword evidence="4" id="KW-1185">Reference proteome</keyword>
<dbReference type="Pfam" id="PF00132">
    <property type="entry name" value="Hexapep"/>
    <property type="match status" value="1"/>
</dbReference>
<dbReference type="RefSeq" id="WP_161343824.1">
    <property type="nucleotide sequence ID" value="NZ_BMGW01000002.1"/>
</dbReference>
<keyword evidence="2 3" id="KW-0808">Transferase</keyword>
<dbReference type="Gene3D" id="2.160.10.10">
    <property type="entry name" value="Hexapeptide repeat proteins"/>
    <property type="match status" value="1"/>
</dbReference>
<evidence type="ECO:0000313" key="4">
    <source>
        <dbReference type="Proteomes" id="UP000477083"/>
    </source>
</evidence>
<proteinExistence type="inferred from homology"/>